<proteinExistence type="predicted"/>
<accession>A0A4R5PJE7</accession>
<dbReference type="RefSeq" id="WP_133284406.1">
    <property type="nucleotide sequence ID" value="NZ_SMSI01000002.1"/>
</dbReference>
<dbReference type="AlphaFoldDB" id="A0A4R5PJE7"/>
<keyword evidence="2" id="KW-1185">Reference proteome</keyword>
<evidence type="ECO:0000313" key="2">
    <source>
        <dbReference type="Proteomes" id="UP000295131"/>
    </source>
</evidence>
<sequence>MSELNKLEFVRKFIASEYRDPSSEPNGEWLAKEAREPYAALCDVIAATRPTQDGVKVADALEACDWSGCSIGNKAILKSAAQLLRATLDPSPALAKHKGGK</sequence>
<evidence type="ECO:0000313" key="1">
    <source>
        <dbReference type="EMBL" id="TDH35706.1"/>
    </source>
</evidence>
<organism evidence="1 2">
    <name type="scientific">Pseudohoeflea suaedae</name>
    <dbReference type="NCBI Taxonomy" id="877384"/>
    <lineage>
        <taxon>Bacteria</taxon>
        <taxon>Pseudomonadati</taxon>
        <taxon>Pseudomonadota</taxon>
        <taxon>Alphaproteobacteria</taxon>
        <taxon>Hyphomicrobiales</taxon>
        <taxon>Rhizobiaceae</taxon>
        <taxon>Pseudohoeflea</taxon>
    </lineage>
</organism>
<name>A0A4R5PJE7_9HYPH</name>
<dbReference type="Proteomes" id="UP000295131">
    <property type="component" value="Unassembled WGS sequence"/>
</dbReference>
<gene>
    <name evidence="1" type="ORF">E2A64_10225</name>
</gene>
<protein>
    <submittedName>
        <fullName evidence="1">Uncharacterized protein</fullName>
    </submittedName>
</protein>
<comment type="caution">
    <text evidence="1">The sequence shown here is derived from an EMBL/GenBank/DDBJ whole genome shotgun (WGS) entry which is preliminary data.</text>
</comment>
<dbReference type="EMBL" id="SMSI01000002">
    <property type="protein sequence ID" value="TDH35706.1"/>
    <property type="molecule type" value="Genomic_DNA"/>
</dbReference>
<reference evidence="1 2" key="1">
    <citation type="journal article" date="2013" name="Int. J. Syst. Evol. Microbiol.">
        <title>Hoeflea suaedae sp. nov., an endophytic bacterium isolated from the root of the halophyte Suaeda maritima.</title>
        <authorList>
            <person name="Chung E.J."/>
            <person name="Park J.A."/>
            <person name="Pramanik P."/>
            <person name="Bibi F."/>
            <person name="Jeon C.O."/>
            <person name="Chung Y.R."/>
        </authorList>
    </citation>
    <scope>NUCLEOTIDE SEQUENCE [LARGE SCALE GENOMIC DNA]</scope>
    <source>
        <strain evidence="1 2">YC6898</strain>
    </source>
</reference>